<dbReference type="EMBL" id="PYMM01000001">
    <property type="protein sequence ID" value="PSU19018.1"/>
    <property type="molecule type" value="Genomic_DNA"/>
</dbReference>
<keyword evidence="1" id="KW-0812">Transmembrane</keyword>
<reference evidence="2 3" key="1">
    <citation type="submission" date="2018-03" db="EMBL/GenBank/DDBJ databases">
        <title>Whole genome sequencing of Histamine producing bacteria.</title>
        <authorList>
            <person name="Butler K."/>
        </authorList>
    </citation>
    <scope>NUCLEOTIDE SEQUENCE [LARGE SCALE GENOMIC DNA]</scope>
    <source>
        <strain evidence="2 3">BT-6</strain>
    </source>
</reference>
<evidence type="ECO:0000256" key="1">
    <source>
        <dbReference type="SAM" id="Phobius"/>
    </source>
</evidence>
<evidence type="ECO:0000313" key="2">
    <source>
        <dbReference type="EMBL" id="PSU19018.1"/>
    </source>
</evidence>
<gene>
    <name evidence="2" type="ORF">CTM90_03330</name>
</gene>
<comment type="caution">
    <text evidence="2">The sequence shown here is derived from an EMBL/GenBank/DDBJ whole genome shotgun (WGS) entry which is preliminary data.</text>
</comment>
<protein>
    <submittedName>
        <fullName evidence="2">Uncharacterized protein</fullName>
    </submittedName>
</protein>
<keyword evidence="1" id="KW-1133">Transmembrane helix</keyword>
<dbReference type="Proteomes" id="UP000241404">
    <property type="component" value="Unassembled WGS sequence"/>
</dbReference>
<accession>A0ABD6X823</accession>
<name>A0ABD6X823_PHODM</name>
<proteinExistence type="predicted"/>
<keyword evidence="1" id="KW-0472">Membrane</keyword>
<evidence type="ECO:0000313" key="3">
    <source>
        <dbReference type="Proteomes" id="UP000241404"/>
    </source>
</evidence>
<sequence>MYSIFHAVFCILNWNFVVFLNYDINWDKIGSLLKVIHRYRLSTKLVNKSVGKAERPDFLPTLIKSIDIFTKR</sequence>
<organism evidence="2 3">
    <name type="scientific">Photobacterium damselae</name>
    <dbReference type="NCBI Taxonomy" id="38293"/>
    <lineage>
        <taxon>Bacteria</taxon>
        <taxon>Pseudomonadati</taxon>
        <taxon>Pseudomonadota</taxon>
        <taxon>Gammaproteobacteria</taxon>
        <taxon>Vibrionales</taxon>
        <taxon>Vibrionaceae</taxon>
        <taxon>Photobacterium</taxon>
    </lineage>
</organism>
<feature type="transmembrane region" description="Helical" evidence="1">
    <location>
        <begin position="6"/>
        <end position="24"/>
    </location>
</feature>
<dbReference type="AlphaFoldDB" id="A0ABD6X823"/>